<keyword evidence="2" id="KW-0418">Kinase</keyword>
<dbReference type="AlphaFoldDB" id="A0A1G6CRQ2"/>
<reference evidence="2 3" key="1">
    <citation type="submission" date="2016-10" db="EMBL/GenBank/DDBJ databases">
        <authorList>
            <person name="de Groot N.N."/>
        </authorList>
    </citation>
    <scope>NUCLEOTIDE SEQUENCE [LARGE SCALE GENOMIC DNA]</scope>
    <source>
        <strain evidence="2 3">ATCC 35022</strain>
    </source>
</reference>
<accession>A0A1G6CRQ2</accession>
<keyword evidence="2" id="KW-0808">Transferase</keyword>
<dbReference type="Gene3D" id="3.30.420.40">
    <property type="match status" value="2"/>
</dbReference>
<organism evidence="2 3">
    <name type="scientific">Bauldia litoralis</name>
    <dbReference type="NCBI Taxonomy" id="665467"/>
    <lineage>
        <taxon>Bacteria</taxon>
        <taxon>Pseudomonadati</taxon>
        <taxon>Pseudomonadota</taxon>
        <taxon>Alphaproteobacteria</taxon>
        <taxon>Hyphomicrobiales</taxon>
        <taxon>Kaistiaceae</taxon>
        <taxon>Bauldia</taxon>
    </lineage>
</organism>
<dbReference type="Proteomes" id="UP000199071">
    <property type="component" value="Unassembled WGS sequence"/>
</dbReference>
<sequence length="466" mass="49717">MKHVAVLDIGKTNVKLSIATGDGVMLESVSTGNELLAGPPYLHPDAEAIEAWFLDQLGNLARRHTIDAVVATSHGSLGALVGGGRLLMPPVDYENEPSEALNRRYAELAGSLADCGSPIMPGFAHMARQMLFLETEWPETVAEAEHYLGGPQYWAWRLSAIAASEITYLGAQSHLWNVRKARYLPIVASRGWQRLLPPIEPAWRRLGAIMPDLVRRHGLPEGIGVLCGIHDSSANFYRYQQAGLSDVALISTGTWIVGLGDIRRPDDLVVSEQRLCNADVHGKPLAGVLAMGGREFAALAGDAGEGTADVADVARLLAGGTMPLPSFSDHDVLFPGTAGKGRIDGPQPATPGERRALALLYVALLTDTCLDVLGEQGTTVLDGSFVRDPLYPALVAALRPKRRTLFNTEANGTASGAALLASHDSRDGPAPVDLRTPMDIDLPGLADYATRWRRATGGSLPIAKDT</sequence>
<dbReference type="STRING" id="665467.SAMN02982931_02659"/>
<dbReference type="GO" id="GO:0016301">
    <property type="term" value="F:kinase activity"/>
    <property type="evidence" value="ECO:0007669"/>
    <property type="project" value="UniProtKB-KW"/>
</dbReference>
<evidence type="ECO:0000313" key="2">
    <source>
        <dbReference type="EMBL" id="SDB35543.1"/>
    </source>
</evidence>
<evidence type="ECO:0000259" key="1">
    <source>
        <dbReference type="Pfam" id="PF21546"/>
    </source>
</evidence>
<gene>
    <name evidence="2" type="ORF">SAMN02982931_02659</name>
</gene>
<keyword evidence="3" id="KW-1185">Reference proteome</keyword>
<dbReference type="Pfam" id="PF21546">
    <property type="entry name" value="FGGY_C_2"/>
    <property type="match status" value="1"/>
</dbReference>
<protein>
    <submittedName>
        <fullName evidence="2">Sugar (Pentulose or hexulose) kinase</fullName>
    </submittedName>
</protein>
<dbReference type="InterPro" id="IPR049382">
    <property type="entry name" value="FGGY_C_2"/>
</dbReference>
<dbReference type="EMBL" id="FMXQ01000005">
    <property type="protein sequence ID" value="SDB35543.1"/>
    <property type="molecule type" value="Genomic_DNA"/>
</dbReference>
<dbReference type="RefSeq" id="WP_090876929.1">
    <property type="nucleotide sequence ID" value="NZ_FMXQ01000005.1"/>
</dbReference>
<feature type="domain" description="Carbohydrate kinase FGGY C-terminal" evidence="1">
    <location>
        <begin position="246"/>
        <end position="423"/>
    </location>
</feature>
<proteinExistence type="predicted"/>
<dbReference type="SUPFAM" id="SSF53067">
    <property type="entry name" value="Actin-like ATPase domain"/>
    <property type="match status" value="1"/>
</dbReference>
<dbReference type="InterPro" id="IPR043129">
    <property type="entry name" value="ATPase_NBD"/>
</dbReference>
<evidence type="ECO:0000313" key="3">
    <source>
        <dbReference type="Proteomes" id="UP000199071"/>
    </source>
</evidence>
<dbReference type="OrthoDB" id="9786272at2"/>
<name>A0A1G6CRQ2_9HYPH</name>
<dbReference type="CDD" id="cd07772">
    <property type="entry name" value="ASKHA_NBD_FGGY_NaCK-like"/>
    <property type="match status" value="1"/>
</dbReference>